<name>A0A9P9YCQ4_9MUSC</name>
<reference evidence="1" key="1">
    <citation type="journal article" date="2023" name="Genome Biol. Evol.">
        <title>Long-read-based Genome Assembly of Drosophila gunungcola Reveals Fewer Chemosensory Genes in Flower-breeding Species.</title>
        <authorList>
            <person name="Negi A."/>
            <person name="Liao B.Y."/>
            <person name="Yeh S.D."/>
        </authorList>
    </citation>
    <scope>NUCLEOTIDE SEQUENCE</scope>
    <source>
        <strain evidence="1">Sukarami</strain>
    </source>
</reference>
<proteinExistence type="predicted"/>
<dbReference type="EMBL" id="JAMKOV010000069">
    <property type="protein sequence ID" value="KAI8034548.1"/>
    <property type="molecule type" value="Genomic_DNA"/>
</dbReference>
<comment type="caution">
    <text evidence="1">The sequence shown here is derived from an EMBL/GenBank/DDBJ whole genome shotgun (WGS) entry which is preliminary data.</text>
</comment>
<accession>A0A9P9YCQ4</accession>
<dbReference type="AlphaFoldDB" id="A0A9P9YCQ4"/>
<evidence type="ECO:0000313" key="2">
    <source>
        <dbReference type="Proteomes" id="UP001059596"/>
    </source>
</evidence>
<organism evidence="1 2">
    <name type="scientific">Drosophila gunungcola</name>
    <name type="common">fruit fly</name>
    <dbReference type="NCBI Taxonomy" id="103775"/>
    <lineage>
        <taxon>Eukaryota</taxon>
        <taxon>Metazoa</taxon>
        <taxon>Ecdysozoa</taxon>
        <taxon>Arthropoda</taxon>
        <taxon>Hexapoda</taxon>
        <taxon>Insecta</taxon>
        <taxon>Pterygota</taxon>
        <taxon>Neoptera</taxon>
        <taxon>Endopterygota</taxon>
        <taxon>Diptera</taxon>
        <taxon>Brachycera</taxon>
        <taxon>Muscomorpha</taxon>
        <taxon>Ephydroidea</taxon>
        <taxon>Drosophilidae</taxon>
        <taxon>Drosophila</taxon>
        <taxon>Sophophora</taxon>
    </lineage>
</organism>
<sequence>QNTGFVKKKIEKNTSGKFYSFTNNLRIINGQFLQKKFFEKLKFSFVYC</sequence>
<evidence type="ECO:0000313" key="1">
    <source>
        <dbReference type="EMBL" id="KAI8034548.1"/>
    </source>
</evidence>
<keyword evidence="2" id="KW-1185">Reference proteome</keyword>
<feature type="non-terminal residue" evidence="1">
    <location>
        <position position="1"/>
    </location>
</feature>
<protein>
    <submittedName>
        <fullName evidence="1">Uncharacterized protein</fullName>
    </submittedName>
</protein>
<dbReference type="Proteomes" id="UP001059596">
    <property type="component" value="Unassembled WGS sequence"/>
</dbReference>
<gene>
    <name evidence="1" type="ORF">M5D96_012677</name>
</gene>